<feature type="coiled-coil region" evidence="4">
    <location>
        <begin position="419"/>
        <end position="446"/>
    </location>
</feature>
<dbReference type="PRINTS" id="PR00344">
    <property type="entry name" value="BCTRLSENSOR"/>
</dbReference>
<evidence type="ECO:0000256" key="1">
    <source>
        <dbReference type="ARBA" id="ARBA00000085"/>
    </source>
</evidence>
<evidence type="ECO:0000256" key="5">
    <source>
        <dbReference type="SAM" id="Phobius"/>
    </source>
</evidence>
<name>A0A7G5H059_9BACT</name>
<feature type="transmembrane region" description="Helical" evidence="5">
    <location>
        <begin position="308"/>
        <end position="327"/>
    </location>
</feature>
<dbReference type="AlphaFoldDB" id="A0A7G5H059"/>
<keyword evidence="4" id="KW-0175">Coiled coil</keyword>
<dbReference type="EMBL" id="CP059732">
    <property type="protein sequence ID" value="QMW04501.1"/>
    <property type="molecule type" value="Genomic_DNA"/>
</dbReference>
<dbReference type="SMART" id="SM00388">
    <property type="entry name" value="HisKA"/>
    <property type="match status" value="1"/>
</dbReference>
<dbReference type="GO" id="GO:0000155">
    <property type="term" value="F:phosphorelay sensor kinase activity"/>
    <property type="evidence" value="ECO:0007669"/>
    <property type="project" value="InterPro"/>
</dbReference>
<dbReference type="RefSeq" id="WP_182461765.1">
    <property type="nucleotide sequence ID" value="NZ_CP059732.1"/>
</dbReference>
<dbReference type="PROSITE" id="PS50109">
    <property type="entry name" value="HIS_KIN"/>
    <property type="match status" value="1"/>
</dbReference>
<dbReference type="InterPro" id="IPR036890">
    <property type="entry name" value="HATPase_C_sf"/>
</dbReference>
<protein>
    <recommendedName>
        <fullName evidence="2">histidine kinase</fullName>
        <ecNumber evidence="2">2.7.13.3</ecNumber>
    </recommendedName>
</protein>
<feature type="transmembrane region" description="Helical" evidence="5">
    <location>
        <begin position="222"/>
        <end position="241"/>
    </location>
</feature>
<keyword evidence="8" id="KW-1185">Reference proteome</keyword>
<evidence type="ECO:0000256" key="3">
    <source>
        <dbReference type="ARBA" id="ARBA00022553"/>
    </source>
</evidence>
<keyword evidence="5" id="KW-0812">Transmembrane</keyword>
<proteinExistence type="predicted"/>
<dbReference type="SUPFAM" id="SSF49785">
    <property type="entry name" value="Galactose-binding domain-like"/>
    <property type="match status" value="1"/>
</dbReference>
<reference evidence="7 8" key="1">
    <citation type="submission" date="2020-07" db="EMBL/GenBank/DDBJ databases">
        <title>Spirosoma foliorum sp. nov., isolated from the leaves on the Nejang mountain Korea, Republic of.</title>
        <authorList>
            <person name="Ho H."/>
            <person name="Lee Y.-J."/>
            <person name="Nurcahyanto D.-A."/>
            <person name="Kim S.-G."/>
        </authorList>
    </citation>
    <scope>NUCLEOTIDE SEQUENCE [LARGE SCALE GENOMIC DNA]</scope>
    <source>
        <strain evidence="7 8">PL0136</strain>
    </source>
</reference>
<feature type="transmembrane region" description="Helical" evidence="5">
    <location>
        <begin position="279"/>
        <end position="301"/>
    </location>
</feature>
<keyword evidence="5" id="KW-1133">Transmembrane helix</keyword>
<keyword evidence="3" id="KW-0597">Phosphoprotein</keyword>
<dbReference type="Gene3D" id="3.30.565.10">
    <property type="entry name" value="Histidine kinase-like ATPase, C-terminal domain"/>
    <property type="match status" value="1"/>
</dbReference>
<keyword evidence="7" id="KW-0418">Kinase</keyword>
<feature type="transmembrane region" description="Helical" evidence="5">
    <location>
        <begin position="394"/>
        <end position="419"/>
    </location>
</feature>
<comment type="catalytic activity">
    <reaction evidence="1">
        <text>ATP + protein L-histidine = ADP + protein N-phospho-L-histidine.</text>
        <dbReference type="EC" id="2.7.13.3"/>
    </reaction>
</comment>
<feature type="transmembrane region" description="Helical" evidence="5">
    <location>
        <begin position="365"/>
        <end position="388"/>
    </location>
</feature>
<keyword evidence="7" id="KW-0808">Transferase</keyword>
<dbReference type="Gene3D" id="2.60.120.260">
    <property type="entry name" value="Galactose-binding domain-like"/>
    <property type="match status" value="1"/>
</dbReference>
<dbReference type="InterPro" id="IPR005467">
    <property type="entry name" value="His_kinase_dom"/>
</dbReference>
<dbReference type="PANTHER" id="PTHR43065:SF42">
    <property type="entry name" value="TWO-COMPONENT SENSOR PPRA"/>
    <property type="match status" value="1"/>
</dbReference>
<dbReference type="SUPFAM" id="SSF55874">
    <property type="entry name" value="ATPase domain of HSP90 chaperone/DNA topoisomerase II/histidine kinase"/>
    <property type="match status" value="1"/>
</dbReference>
<dbReference type="InterPro" id="IPR003594">
    <property type="entry name" value="HATPase_dom"/>
</dbReference>
<gene>
    <name evidence="7" type="ORF">H3H32_06045</name>
</gene>
<dbReference type="InterPro" id="IPR036097">
    <property type="entry name" value="HisK_dim/P_sf"/>
</dbReference>
<dbReference type="SMART" id="SM00387">
    <property type="entry name" value="HATPase_c"/>
    <property type="match status" value="1"/>
</dbReference>
<dbReference type="InterPro" id="IPR004358">
    <property type="entry name" value="Sig_transdc_His_kin-like_C"/>
</dbReference>
<feature type="transmembrane region" description="Helical" evidence="5">
    <location>
        <begin position="333"/>
        <end position="353"/>
    </location>
</feature>
<sequence>MTPYPTYRTFWLVYWLRLHVLGIALTAGLLMNASLSGYAQVHISADSLQADGFPMRTGWRWHPGDNMAWAAPSFDDSRWDTIRPGRNILYLDRFRAESIGWFRLAFELDSARTQPMLAATIGQVGASEIYIDGVLWQRLGQVGTTYEQQEAYTPTDQQVFLLPQLARGPHLLAVRLSQQQPPWYMPKIQYFERSVFRINLFPAQSVMDGVIKQLYIQTPGNYLLIGIFLMLSVIHFMYYAYRRKRVNLIFGLTLLFGALSVTLIESLELIRNSNIREWVVLGQALSVSIFMFMLLITYYQYLGQPTSWFLRIIAFLLIVSRLIPFIFESSNLVGLLSIVSVIGLFADGIRVSIDAIRSHKTNAQFMLISILAMILILILGAFISWWLSGEYVAYAGYAIEITNLLFFLTLPFSFAIILAREHAQTNRNLEDRLAEVEQLSAEKEGILTQQNETLERQVKERTAELSQSLTDLRETQQQLIQREKMASLGELTAGIAHEIQNPLNFVNNFADVSGELIQELKEEREKEPRDEELESEILADLEQNLGKISHHGGRASSIVRAMLDHSRVSTGQREPTDINALTDEYLRLSYHGLRAKEKNFNANLITQFEPGIGTVTVVAQDIGRVLLNLFNNAFYAVQERQRTAPAGYQPRITVSTRLLEKVVEIRIGDNGTGIPAAIQQKVFQPFFTTKPTGQGTGLGLSLSYDIITKGHGGEFMIETTSEEGTTFLIRLPVSQKFK</sequence>
<feature type="domain" description="Histidine kinase" evidence="6">
    <location>
        <begin position="494"/>
        <end position="735"/>
    </location>
</feature>
<dbReference type="CDD" id="cd00082">
    <property type="entry name" value="HisKA"/>
    <property type="match status" value="1"/>
</dbReference>
<dbReference type="InterPro" id="IPR008979">
    <property type="entry name" value="Galactose-bd-like_sf"/>
</dbReference>
<evidence type="ECO:0000259" key="6">
    <source>
        <dbReference type="PROSITE" id="PS50109"/>
    </source>
</evidence>
<evidence type="ECO:0000256" key="2">
    <source>
        <dbReference type="ARBA" id="ARBA00012438"/>
    </source>
</evidence>
<evidence type="ECO:0000256" key="4">
    <source>
        <dbReference type="SAM" id="Coils"/>
    </source>
</evidence>
<dbReference type="SUPFAM" id="SSF47384">
    <property type="entry name" value="Homodimeric domain of signal transducing histidine kinase"/>
    <property type="match status" value="1"/>
</dbReference>
<feature type="transmembrane region" description="Helical" evidence="5">
    <location>
        <begin position="12"/>
        <end position="31"/>
    </location>
</feature>
<evidence type="ECO:0000313" key="8">
    <source>
        <dbReference type="Proteomes" id="UP000515369"/>
    </source>
</evidence>
<keyword evidence="5" id="KW-0472">Membrane</keyword>
<dbReference type="Gene3D" id="1.10.287.130">
    <property type="match status" value="1"/>
</dbReference>
<dbReference type="KEGG" id="sfol:H3H32_06045"/>
<feature type="transmembrane region" description="Helical" evidence="5">
    <location>
        <begin position="248"/>
        <end position="267"/>
    </location>
</feature>
<accession>A0A7G5H059</accession>
<evidence type="ECO:0000313" key="7">
    <source>
        <dbReference type="EMBL" id="QMW04501.1"/>
    </source>
</evidence>
<dbReference type="Pfam" id="PF02518">
    <property type="entry name" value="HATPase_c"/>
    <property type="match status" value="1"/>
</dbReference>
<dbReference type="InterPro" id="IPR003661">
    <property type="entry name" value="HisK_dim/P_dom"/>
</dbReference>
<dbReference type="PANTHER" id="PTHR43065">
    <property type="entry name" value="SENSOR HISTIDINE KINASE"/>
    <property type="match status" value="1"/>
</dbReference>
<dbReference type="EC" id="2.7.13.3" evidence="2"/>
<dbReference type="Proteomes" id="UP000515369">
    <property type="component" value="Chromosome"/>
</dbReference>
<organism evidence="7 8">
    <name type="scientific">Spirosoma foliorum</name>
    <dbReference type="NCBI Taxonomy" id="2710596"/>
    <lineage>
        <taxon>Bacteria</taxon>
        <taxon>Pseudomonadati</taxon>
        <taxon>Bacteroidota</taxon>
        <taxon>Cytophagia</taxon>
        <taxon>Cytophagales</taxon>
        <taxon>Cytophagaceae</taxon>
        <taxon>Spirosoma</taxon>
    </lineage>
</organism>